<proteinExistence type="predicted"/>
<dbReference type="EMBL" id="LXQA010435503">
    <property type="protein sequence ID" value="MCI51672.1"/>
    <property type="molecule type" value="Genomic_DNA"/>
</dbReference>
<organism evidence="1 2">
    <name type="scientific">Trifolium medium</name>
    <dbReference type="NCBI Taxonomy" id="97028"/>
    <lineage>
        <taxon>Eukaryota</taxon>
        <taxon>Viridiplantae</taxon>
        <taxon>Streptophyta</taxon>
        <taxon>Embryophyta</taxon>
        <taxon>Tracheophyta</taxon>
        <taxon>Spermatophyta</taxon>
        <taxon>Magnoliopsida</taxon>
        <taxon>eudicotyledons</taxon>
        <taxon>Gunneridae</taxon>
        <taxon>Pentapetalae</taxon>
        <taxon>rosids</taxon>
        <taxon>fabids</taxon>
        <taxon>Fabales</taxon>
        <taxon>Fabaceae</taxon>
        <taxon>Papilionoideae</taxon>
        <taxon>50 kb inversion clade</taxon>
        <taxon>NPAAA clade</taxon>
        <taxon>Hologalegina</taxon>
        <taxon>IRL clade</taxon>
        <taxon>Trifolieae</taxon>
        <taxon>Trifolium</taxon>
    </lineage>
</organism>
<reference evidence="1 2" key="1">
    <citation type="journal article" date="2018" name="Front. Plant Sci.">
        <title>Red Clover (Trifolium pratense) and Zigzag Clover (T. medium) - A Picture of Genomic Similarities and Differences.</title>
        <authorList>
            <person name="Dluhosova J."/>
            <person name="Istvanek J."/>
            <person name="Nedelnik J."/>
            <person name="Repkova J."/>
        </authorList>
    </citation>
    <scope>NUCLEOTIDE SEQUENCE [LARGE SCALE GENOMIC DNA]</scope>
    <source>
        <strain evidence="2">cv. 10/8</strain>
        <tissue evidence="1">Leaf</tissue>
    </source>
</reference>
<name>A0A392STB4_9FABA</name>
<accession>A0A392STB4</accession>
<sequence length="47" mass="5194">EVSSSQFRNAIAQIQLLNPNVDLVLDGLDEEKEVRDGRIATPPTDDN</sequence>
<dbReference type="Proteomes" id="UP000265520">
    <property type="component" value="Unassembled WGS sequence"/>
</dbReference>
<feature type="non-terminal residue" evidence="1">
    <location>
        <position position="1"/>
    </location>
</feature>
<comment type="caution">
    <text evidence="1">The sequence shown here is derived from an EMBL/GenBank/DDBJ whole genome shotgun (WGS) entry which is preliminary data.</text>
</comment>
<evidence type="ECO:0000313" key="1">
    <source>
        <dbReference type="EMBL" id="MCI51672.1"/>
    </source>
</evidence>
<protein>
    <submittedName>
        <fullName evidence="1">Uncharacterized protein</fullName>
    </submittedName>
</protein>
<evidence type="ECO:0000313" key="2">
    <source>
        <dbReference type="Proteomes" id="UP000265520"/>
    </source>
</evidence>
<dbReference type="AlphaFoldDB" id="A0A392STB4"/>
<keyword evidence="2" id="KW-1185">Reference proteome</keyword>